<dbReference type="PANTHER" id="PTHR10030:SF37">
    <property type="entry name" value="ALPHA-L-FUCOSIDASE-RELATED"/>
    <property type="match status" value="1"/>
</dbReference>
<dbReference type="SUPFAM" id="SSF51445">
    <property type="entry name" value="(Trans)glycosidases"/>
    <property type="match status" value="1"/>
</dbReference>
<dbReference type="InterPro" id="IPR017853">
    <property type="entry name" value="GH"/>
</dbReference>
<dbReference type="GO" id="GO:0004560">
    <property type="term" value="F:alpha-L-fucosidase activity"/>
    <property type="evidence" value="ECO:0007669"/>
    <property type="project" value="UniProtKB-EC"/>
</dbReference>
<evidence type="ECO:0000256" key="8">
    <source>
        <dbReference type="ARBA" id="ARBA00022801"/>
    </source>
</evidence>
<keyword evidence="7 11" id="KW-0732">Signal</keyword>
<evidence type="ECO:0000256" key="11">
    <source>
        <dbReference type="PIRNR" id="PIRNR001092"/>
    </source>
</evidence>
<accession>A0A1S3K509</accession>
<evidence type="ECO:0000256" key="2">
    <source>
        <dbReference type="ARBA" id="ARBA00000419"/>
    </source>
</evidence>
<comment type="similarity">
    <text evidence="4 11">Belongs to the glycosyl hydrolase 29 family.</text>
</comment>
<proteinExistence type="inferred from homology"/>
<comment type="catalytic activity">
    <reaction evidence="1">
        <text>a neolactoside IV(2)-alpha-Fuc-nLc4Cer(d18:1(4E)) + H2O = a neolactoside nLc4Cer(d18:1(4E)) + L-fucose</text>
        <dbReference type="Rhea" id="RHEA:48224"/>
        <dbReference type="ChEBI" id="CHEBI:2181"/>
        <dbReference type="ChEBI" id="CHEBI:15377"/>
        <dbReference type="ChEBI" id="CHEBI:17006"/>
        <dbReference type="ChEBI" id="CHEBI:28691"/>
    </reaction>
    <physiologicalReaction direction="left-to-right" evidence="1">
        <dbReference type="Rhea" id="RHEA:48225"/>
    </physiologicalReaction>
</comment>
<feature type="domain" description="Alpha-L-fucosidase C-terminal" evidence="13">
    <location>
        <begin position="366"/>
        <end position="455"/>
    </location>
</feature>
<dbReference type="FunFam" id="3.20.20.80:FF:000027">
    <property type="entry name" value="Alpha-L-fucosidase"/>
    <property type="match status" value="1"/>
</dbReference>
<dbReference type="GO" id="GO:0005764">
    <property type="term" value="C:lysosome"/>
    <property type="evidence" value="ECO:0007669"/>
    <property type="project" value="TreeGrafter"/>
</dbReference>
<dbReference type="GO" id="GO:0016139">
    <property type="term" value="P:glycoside catabolic process"/>
    <property type="evidence" value="ECO:0007669"/>
    <property type="project" value="TreeGrafter"/>
</dbReference>
<name>A0A1S3K509_LINAN</name>
<dbReference type="Pfam" id="PF16757">
    <property type="entry name" value="Fucosidase_C"/>
    <property type="match status" value="1"/>
</dbReference>
<dbReference type="InterPro" id="IPR031919">
    <property type="entry name" value="Fucosidase_C"/>
</dbReference>
<dbReference type="InterPro" id="IPR016286">
    <property type="entry name" value="FUC_metazoa-typ"/>
</dbReference>
<evidence type="ECO:0000313" key="14">
    <source>
        <dbReference type="Proteomes" id="UP000085678"/>
    </source>
</evidence>
<keyword evidence="9" id="KW-0325">Glycoprotein</keyword>
<dbReference type="PRINTS" id="PR00741">
    <property type="entry name" value="GLHYDRLASE29"/>
</dbReference>
<dbReference type="Proteomes" id="UP000085678">
    <property type="component" value="Unplaced"/>
</dbReference>
<feature type="domain" description="Glycoside hydrolase family 29 N-terminal" evidence="12">
    <location>
        <begin position="20"/>
        <end position="355"/>
    </location>
</feature>
<evidence type="ECO:0000256" key="5">
    <source>
        <dbReference type="ARBA" id="ARBA00011881"/>
    </source>
</evidence>
<dbReference type="FunCoup" id="A0A1S3K509">
    <property type="interactions" value="210"/>
</dbReference>
<organism evidence="14 15">
    <name type="scientific">Lingula anatina</name>
    <name type="common">Brachiopod</name>
    <name type="synonym">Lingula unguis</name>
    <dbReference type="NCBI Taxonomy" id="7574"/>
    <lineage>
        <taxon>Eukaryota</taxon>
        <taxon>Metazoa</taxon>
        <taxon>Spiralia</taxon>
        <taxon>Lophotrochozoa</taxon>
        <taxon>Brachiopoda</taxon>
        <taxon>Linguliformea</taxon>
        <taxon>Lingulata</taxon>
        <taxon>Lingulida</taxon>
        <taxon>Linguloidea</taxon>
        <taxon>Lingulidae</taxon>
        <taxon>Lingula</taxon>
    </lineage>
</organism>
<evidence type="ECO:0000256" key="9">
    <source>
        <dbReference type="ARBA" id="ARBA00023180"/>
    </source>
</evidence>
<keyword evidence="10 11" id="KW-0326">Glycosidase</keyword>
<keyword evidence="8 11" id="KW-0378">Hydrolase</keyword>
<evidence type="ECO:0000256" key="10">
    <source>
        <dbReference type="ARBA" id="ARBA00023295"/>
    </source>
</evidence>
<dbReference type="OrthoDB" id="6039950at2759"/>
<dbReference type="AlphaFoldDB" id="A0A1S3K509"/>
<evidence type="ECO:0000259" key="12">
    <source>
        <dbReference type="Pfam" id="PF01120"/>
    </source>
</evidence>
<reference evidence="15" key="1">
    <citation type="submission" date="2025-08" db="UniProtKB">
        <authorList>
            <consortium name="RefSeq"/>
        </authorList>
    </citation>
    <scope>IDENTIFICATION</scope>
    <source>
        <tissue evidence="15">Gonads</tissue>
    </source>
</reference>
<protein>
    <recommendedName>
        <fullName evidence="6">alpha-L-fucosidase</fullName>
        <ecNumber evidence="6">3.2.1.51</ecNumber>
    </recommendedName>
</protein>
<dbReference type="KEGG" id="lak:106178904"/>
<dbReference type="InterPro" id="IPR057739">
    <property type="entry name" value="Glyco_hydro_29_N"/>
</dbReference>
<evidence type="ECO:0000259" key="13">
    <source>
        <dbReference type="Pfam" id="PF16757"/>
    </source>
</evidence>
<dbReference type="InterPro" id="IPR000933">
    <property type="entry name" value="Glyco_hydro_29"/>
</dbReference>
<dbReference type="FunFam" id="2.60.40.1180:FF:000013">
    <property type="entry name" value="Alpha-L-fucosidase"/>
    <property type="match status" value="1"/>
</dbReference>
<dbReference type="PIRSF" id="PIRSF001092">
    <property type="entry name" value="Alpha-L-fucosidase"/>
    <property type="match status" value="1"/>
</dbReference>
<feature type="chain" id="PRO_5016196105" description="alpha-L-fucosidase" evidence="11">
    <location>
        <begin position="17"/>
        <end position="466"/>
    </location>
</feature>
<dbReference type="EC" id="3.2.1.51" evidence="6"/>
<dbReference type="RefSeq" id="XP_013417723.1">
    <property type="nucleotide sequence ID" value="XM_013562269.1"/>
</dbReference>
<dbReference type="GO" id="GO:0006004">
    <property type="term" value="P:fucose metabolic process"/>
    <property type="evidence" value="ECO:0007669"/>
    <property type="project" value="InterPro"/>
</dbReference>
<dbReference type="SMART" id="SM00812">
    <property type="entry name" value="Alpha_L_fucos"/>
    <property type="match status" value="1"/>
</dbReference>
<gene>
    <name evidence="15" type="primary">LOC106178904</name>
</gene>
<comment type="function">
    <text evidence="3">Alpha-L-fucosidase is responsible for hydrolyzing the alpha-1,6-linked fucose joined to the reducing-end N-acetylglucosamine of the carbohydrate moieties of glycoproteins.</text>
</comment>
<dbReference type="PANTHER" id="PTHR10030">
    <property type="entry name" value="ALPHA-L-FUCOSIDASE"/>
    <property type="match status" value="1"/>
</dbReference>
<dbReference type="Gene3D" id="2.60.40.1180">
    <property type="entry name" value="Golgi alpha-mannosidase II"/>
    <property type="match status" value="1"/>
</dbReference>
<comment type="catalytic activity">
    <reaction evidence="2">
        <text>a neolactoside IV(2)-alpha-Fuc-nLc4Cer(d18:0) + H2O = a neolactoside nLc4Cer(d18:0) + L-fucose</text>
        <dbReference type="Rhea" id="RHEA:49308"/>
        <dbReference type="ChEBI" id="CHEBI:2181"/>
        <dbReference type="ChEBI" id="CHEBI:15377"/>
        <dbReference type="ChEBI" id="CHEBI:91119"/>
        <dbReference type="ChEBI" id="CHEBI:91121"/>
    </reaction>
    <physiologicalReaction direction="left-to-right" evidence="2">
        <dbReference type="Rhea" id="RHEA:49309"/>
    </physiologicalReaction>
</comment>
<feature type="signal peptide" evidence="11">
    <location>
        <begin position="1"/>
        <end position="16"/>
    </location>
</feature>
<evidence type="ECO:0000256" key="4">
    <source>
        <dbReference type="ARBA" id="ARBA00007951"/>
    </source>
</evidence>
<keyword evidence="14" id="KW-1185">Reference proteome</keyword>
<evidence type="ECO:0000256" key="6">
    <source>
        <dbReference type="ARBA" id="ARBA00012662"/>
    </source>
</evidence>
<sequence>MKTSTVLLCFTLIVSAYICDCQYQPNWSSIDSRPLPAWYDEAKVGVFMTWGVYSVPSFGETAWLWAFWQRDHVKPYVDYMTKNYRPGFTYADFAPEFKAEFFNPDEWAEIIEASGAKYFVITTKHHEGYTLWPSKVSFNWNAMQVGPKRDLIGELATAIRNKTSLHFGLYHSLFAWFDPLYVTDKSNNFKTQLYPPAKAWPELYELVNNYKPEILWSDGDAGPDWYWNSTKFLAWLYNESPVKDYVVTNDRWGNNGIMCHHGGYYTCADRYNPGKLQNHKWENAMTLDRVAWAYRRTVKLSDLLSMEELIYEIASTVSCGGNILVNVGPTAWGTIVPIFEQKLRQMGEWLKVNGEAIYGTKPWSHQNDTVTKHVWYTSKKTGNGTAVYAIVLSWPTTNTLTLGAPIPTSGTVVTMLGYAGSFGFKGIGQQGITIRIPVIPFYEMPCQWGWVFKMEGLKNAASKRGF</sequence>
<evidence type="ECO:0000313" key="15">
    <source>
        <dbReference type="RefSeq" id="XP_013417723.1"/>
    </source>
</evidence>
<dbReference type="InParanoid" id="A0A1S3K509"/>
<evidence type="ECO:0000256" key="3">
    <source>
        <dbReference type="ARBA" id="ARBA00004071"/>
    </source>
</evidence>
<dbReference type="Pfam" id="PF01120">
    <property type="entry name" value="Alpha_L_fucos"/>
    <property type="match status" value="1"/>
</dbReference>
<evidence type="ECO:0000256" key="1">
    <source>
        <dbReference type="ARBA" id="ARBA00000321"/>
    </source>
</evidence>
<dbReference type="GeneID" id="106178904"/>
<comment type="subunit">
    <text evidence="5">Homotetramer.</text>
</comment>
<dbReference type="InterPro" id="IPR013780">
    <property type="entry name" value="Glyco_hydro_b"/>
</dbReference>
<evidence type="ECO:0000256" key="7">
    <source>
        <dbReference type="ARBA" id="ARBA00022729"/>
    </source>
</evidence>
<dbReference type="Gene3D" id="3.20.20.80">
    <property type="entry name" value="Glycosidases"/>
    <property type="match status" value="1"/>
</dbReference>